<dbReference type="PROSITE" id="PS50048">
    <property type="entry name" value="ZN2_CY6_FUNGAL_2"/>
    <property type="match status" value="1"/>
</dbReference>
<dbReference type="GO" id="GO:0000981">
    <property type="term" value="F:DNA-binding transcription factor activity, RNA polymerase II-specific"/>
    <property type="evidence" value="ECO:0007669"/>
    <property type="project" value="InterPro"/>
</dbReference>
<keyword evidence="4" id="KW-0804">Transcription</keyword>
<comment type="caution">
    <text evidence="8">The sequence shown here is derived from an EMBL/GenBank/DDBJ whole genome shotgun (WGS) entry which is preliminary data.</text>
</comment>
<proteinExistence type="predicted"/>
<protein>
    <recommendedName>
        <fullName evidence="7">Zn(2)-C6 fungal-type domain-containing protein</fullName>
    </recommendedName>
</protein>
<dbReference type="EMBL" id="JAPQKS010000007">
    <property type="protein sequence ID" value="KAJ5219691.1"/>
    <property type="molecule type" value="Genomic_DNA"/>
</dbReference>
<feature type="region of interest" description="Disordered" evidence="6">
    <location>
        <begin position="55"/>
        <end position="102"/>
    </location>
</feature>
<feature type="region of interest" description="Disordered" evidence="6">
    <location>
        <begin position="1"/>
        <end position="29"/>
    </location>
</feature>
<feature type="domain" description="Zn(2)-C6 fungal-type" evidence="7">
    <location>
        <begin position="24"/>
        <end position="53"/>
    </location>
</feature>
<dbReference type="GO" id="GO:0003677">
    <property type="term" value="F:DNA binding"/>
    <property type="evidence" value="ECO:0007669"/>
    <property type="project" value="UniProtKB-KW"/>
</dbReference>
<dbReference type="CDD" id="cd12148">
    <property type="entry name" value="fungal_TF_MHR"/>
    <property type="match status" value="1"/>
</dbReference>
<dbReference type="Pfam" id="PF00172">
    <property type="entry name" value="Zn_clus"/>
    <property type="match status" value="1"/>
</dbReference>
<dbReference type="AlphaFoldDB" id="A0A9W9NGU1"/>
<feature type="compositionally biased region" description="Polar residues" evidence="6">
    <location>
        <begin position="61"/>
        <end position="71"/>
    </location>
</feature>
<evidence type="ECO:0000313" key="9">
    <source>
        <dbReference type="Proteomes" id="UP001150941"/>
    </source>
</evidence>
<dbReference type="InterPro" id="IPR036864">
    <property type="entry name" value="Zn2-C6_fun-type_DNA-bd_sf"/>
</dbReference>
<gene>
    <name evidence="8" type="ORF">N7468_008895</name>
</gene>
<dbReference type="SMART" id="SM00066">
    <property type="entry name" value="GAL4"/>
    <property type="match status" value="1"/>
</dbReference>
<evidence type="ECO:0000256" key="5">
    <source>
        <dbReference type="ARBA" id="ARBA00023242"/>
    </source>
</evidence>
<evidence type="ECO:0000256" key="2">
    <source>
        <dbReference type="ARBA" id="ARBA00023015"/>
    </source>
</evidence>
<keyword evidence="2" id="KW-0805">Transcription regulation</keyword>
<evidence type="ECO:0000259" key="7">
    <source>
        <dbReference type="PROSITE" id="PS50048"/>
    </source>
</evidence>
<sequence>MSSKRKAPSSPQSQRKQPRQDPVACPSCRKKKIKCDRAVPCSSCVVRGIECGYGDHGPSRATVTASSQFRSPSEVRFSAQERPQWLPQRQSPAPPRARDDSSITADRLETILMGHRFPSALPETPRPDFSRSVRSNPAQGLQNPLTIAERLLALVNGKLAVSEEDPLTVDLTSYLPAEAEAMALLEFYQNHLSYQYHIIIPSLVKQQFGGIYRNNAQNLPLDMSEVALLFSIAASSLFFQILPDDVSEAAEICSGETAFLAGAALLQGDYLARPTITGLQAALIIGHHLSTSTLSPRILQRPWRSGRGGEYDKVGLELKRRLWWDIVSYDWLIGFLSGPQEFTYTIHPSQVKVNRPLNIEDEDLATEVAAPLSTPTCMSYTLCRLRLSEICRQIIDELAPYHLDGREAPYEVILDLDHRLRDAYAEVPSFFRFDTVSKRQHAALYLSRPSFAWQKCFIEQGWQTRLCRLHRQWFIRGAKDPRYSYSHVVALQSARTVIEVKRVMDEEAPLFVPTSSFFWTVMHHVFIASVILLMDVCFNWDDVLAERRKQEVWDACRMMRRAQQVSSVARQGISDMMAVMRKYWKQDKLLVLVPNDGTGRPAQLTPMGQETTIHEARPAGADSSSFPSFRMEDAWSELLDDSGGVGLDTPGWMDMLSELGTTTMPGW</sequence>
<evidence type="ECO:0000256" key="6">
    <source>
        <dbReference type="SAM" id="MobiDB-lite"/>
    </source>
</evidence>
<dbReference type="Gene3D" id="4.10.240.10">
    <property type="entry name" value="Zn(2)-C6 fungal-type DNA-binding domain"/>
    <property type="match status" value="1"/>
</dbReference>
<dbReference type="InterPro" id="IPR050613">
    <property type="entry name" value="Sec_Metabolite_Reg"/>
</dbReference>
<evidence type="ECO:0000313" key="8">
    <source>
        <dbReference type="EMBL" id="KAJ5219691.1"/>
    </source>
</evidence>
<dbReference type="GO" id="GO:0008270">
    <property type="term" value="F:zinc ion binding"/>
    <property type="evidence" value="ECO:0007669"/>
    <property type="project" value="InterPro"/>
</dbReference>
<dbReference type="SUPFAM" id="SSF57701">
    <property type="entry name" value="Zn2/Cys6 DNA-binding domain"/>
    <property type="match status" value="1"/>
</dbReference>
<evidence type="ECO:0000256" key="1">
    <source>
        <dbReference type="ARBA" id="ARBA00004123"/>
    </source>
</evidence>
<reference evidence="8" key="2">
    <citation type="journal article" date="2023" name="IMA Fungus">
        <title>Comparative genomic study of the Penicillium genus elucidates a diverse pangenome and 15 lateral gene transfer events.</title>
        <authorList>
            <person name="Petersen C."/>
            <person name="Sorensen T."/>
            <person name="Nielsen M.R."/>
            <person name="Sondergaard T.E."/>
            <person name="Sorensen J.L."/>
            <person name="Fitzpatrick D.A."/>
            <person name="Frisvad J.C."/>
            <person name="Nielsen K.L."/>
        </authorList>
    </citation>
    <scope>NUCLEOTIDE SEQUENCE</scope>
    <source>
        <strain evidence="8">IBT 19713</strain>
    </source>
</reference>
<dbReference type="InterPro" id="IPR001138">
    <property type="entry name" value="Zn2Cys6_DnaBD"/>
</dbReference>
<dbReference type="Proteomes" id="UP001150941">
    <property type="component" value="Unassembled WGS sequence"/>
</dbReference>
<dbReference type="GeneID" id="83205494"/>
<dbReference type="PANTHER" id="PTHR31001">
    <property type="entry name" value="UNCHARACTERIZED TRANSCRIPTIONAL REGULATORY PROTEIN"/>
    <property type="match status" value="1"/>
</dbReference>
<name>A0A9W9NGU1_9EURO</name>
<accession>A0A9W9NGU1</accession>
<comment type="subcellular location">
    <subcellularLocation>
        <location evidence="1">Nucleus</location>
    </subcellularLocation>
</comment>
<keyword evidence="5" id="KW-0539">Nucleus</keyword>
<dbReference type="PROSITE" id="PS00463">
    <property type="entry name" value="ZN2_CY6_FUNGAL_1"/>
    <property type="match status" value="1"/>
</dbReference>
<dbReference type="PANTHER" id="PTHR31001:SF90">
    <property type="entry name" value="CENTROMERE DNA-BINDING PROTEIN COMPLEX CBF3 SUBUNIT B"/>
    <property type="match status" value="1"/>
</dbReference>
<dbReference type="RefSeq" id="XP_058326521.1">
    <property type="nucleotide sequence ID" value="XM_058478191.1"/>
</dbReference>
<dbReference type="CDD" id="cd00067">
    <property type="entry name" value="GAL4"/>
    <property type="match status" value="1"/>
</dbReference>
<dbReference type="GO" id="GO:0005634">
    <property type="term" value="C:nucleus"/>
    <property type="evidence" value="ECO:0007669"/>
    <property type="project" value="UniProtKB-SubCell"/>
</dbReference>
<organism evidence="8 9">
    <name type="scientific">Penicillium chermesinum</name>
    <dbReference type="NCBI Taxonomy" id="63820"/>
    <lineage>
        <taxon>Eukaryota</taxon>
        <taxon>Fungi</taxon>
        <taxon>Dikarya</taxon>
        <taxon>Ascomycota</taxon>
        <taxon>Pezizomycotina</taxon>
        <taxon>Eurotiomycetes</taxon>
        <taxon>Eurotiomycetidae</taxon>
        <taxon>Eurotiales</taxon>
        <taxon>Aspergillaceae</taxon>
        <taxon>Penicillium</taxon>
    </lineage>
</organism>
<reference evidence="8" key="1">
    <citation type="submission" date="2022-11" db="EMBL/GenBank/DDBJ databases">
        <authorList>
            <person name="Petersen C."/>
        </authorList>
    </citation>
    <scope>NUCLEOTIDE SEQUENCE</scope>
    <source>
        <strain evidence="8">IBT 19713</strain>
    </source>
</reference>
<dbReference type="OrthoDB" id="3014581at2759"/>
<evidence type="ECO:0000256" key="4">
    <source>
        <dbReference type="ARBA" id="ARBA00023163"/>
    </source>
</evidence>
<keyword evidence="9" id="KW-1185">Reference proteome</keyword>
<keyword evidence="3" id="KW-0238">DNA-binding</keyword>
<evidence type="ECO:0000256" key="3">
    <source>
        <dbReference type="ARBA" id="ARBA00023125"/>
    </source>
</evidence>